<protein>
    <submittedName>
        <fullName evidence="1">Uncharacterized protein</fullName>
    </submittedName>
</protein>
<dbReference type="EMBL" id="LDSN01000036">
    <property type="protein sequence ID" value="KTT16912.1"/>
    <property type="molecule type" value="Genomic_DNA"/>
</dbReference>
<reference evidence="1 2" key="1">
    <citation type="journal article" date="2016" name="Front. Microbiol.">
        <title>Genomic Resource of Rice Seed Associated Bacteria.</title>
        <authorList>
            <person name="Midha S."/>
            <person name="Bansal K."/>
            <person name="Sharma S."/>
            <person name="Kumar N."/>
            <person name="Patil P.P."/>
            <person name="Chaudhry V."/>
            <person name="Patil P.B."/>
        </authorList>
    </citation>
    <scope>NUCLEOTIDE SEQUENCE [LARGE SCALE GENOMIC DNA]</scope>
    <source>
        <strain evidence="1 2">NS96</strain>
    </source>
</reference>
<proteinExistence type="predicted"/>
<gene>
    <name evidence="1" type="ORF">NS96R_14280</name>
</gene>
<evidence type="ECO:0000313" key="1">
    <source>
        <dbReference type="EMBL" id="KTT16912.1"/>
    </source>
</evidence>
<dbReference type="RefSeq" id="WP_058639033.1">
    <property type="nucleotide sequence ID" value="NZ_LDSN01000036.1"/>
</dbReference>
<dbReference type="AlphaFoldDB" id="A0AAJ0LIR4"/>
<comment type="caution">
    <text evidence="1">The sequence shown here is derived from an EMBL/GenBank/DDBJ whole genome shotgun (WGS) entry which is preliminary data.</text>
</comment>
<organism evidence="1 2">
    <name type="scientific">Pseudomonas parafulva</name>
    <dbReference type="NCBI Taxonomy" id="157782"/>
    <lineage>
        <taxon>Bacteria</taxon>
        <taxon>Pseudomonadati</taxon>
        <taxon>Pseudomonadota</taxon>
        <taxon>Gammaproteobacteria</taxon>
        <taxon>Pseudomonadales</taxon>
        <taxon>Pseudomonadaceae</taxon>
        <taxon>Pseudomonas</taxon>
    </lineage>
</organism>
<evidence type="ECO:0000313" key="2">
    <source>
        <dbReference type="Proteomes" id="UP000071644"/>
    </source>
</evidence>
<dbReference type="Proteomes" id="UP000071644">
    <property type="component" value="Unassembled WGS sequence"/>
</dbReference>
<name>A0AAJ0LIR4_9PSED</name>
<accession>A0AAJ0LIR4</accession>
<sequence>MIKYQPDWTAVMLDDERFKLEQLPGGAGDDDGGRIQLTHIKSGIKVDVPVSVTAKHEERLREASALYKRLVDAMVEAKYHEFGTHHFARLLRCVYANKLIEVISSYGRAFFYSSGHDRIAQMVYDYASTPPAVYLIDEKSARQVVLRNNGDWAGFGHNGMLRDLVMQLRDYVMKGVRIDMEYIGLISPLGKSNAWGYPQDQMEKCRQAAVMLPCMAQFQSPNGVRAA</sequence>